<reference evidence="3" key="2">
    <citation type="submission" date="2021-01" db="EMBL/GenBank/DDBJ databases">
        <title>Chromosome-level genome assembly of a human fungal pathogen reveals clustering of transcriptionally co-regulated genes.</title>
        <authorList>
            <person name="Voorhies M."/>
            <person name="Cohen S."/>
            <person name="Shea T.P."/>
            <person name="Petrus S."/>
            <person name="Munoz J.F."/>
            <person name="Poplawski S."/>
            <person name="Goldman W.E."/>
            <person name="Michael T."/>
            <person name="Cuomo C.A."/>
            <person name="Sil A."/>
            <person name="Beyhan S."/>
        </authorList>
    </citation>
    <scope>NUCLEOTIDE SEQUENCE</scope>
    <source>
        <strain evidence="3">H88</strain>
    </source>
</reference>
<name>F0UT79_AJEC8</name>
<dbReference type="EMBL" id="DS990642">
    <property type="protein sequence ID" value="EGC49106.1"/>
    <property type="molecule type" value="Genomic_DNA"/>
</dbReference>
<evidence type="ECO:0000313" key="3">
    <source>
        <dbReference type="EMBL" id="QSS54706.1"/>
    </source>
</evidence>
<dbReference type="HOGENOM" id="CLU_1712742_0_0_1"/>
<organism evidence="4">
    <name type="scientific">Ajellomyces capsulatus (strain H88)</name>
    <name type="common">Darling's disease fungus</name>
    <name type="synonym">Histoplasma capsulatum</name>
    <dbReference type="NCBI Taxonomy" id="544711"/>
    <lineage>
        <taxon>Eukaryota</taxon>
        <taxon>Fungi</taxon>
        <taxon>Dikarya</taxon>
        <taxon>Ascomycota</taxon>
        <taxon>Pezizomycotina</taxon>
        <taxon>Eurotiomycetes</taxon>
        <taxon>Eurotiomycetidae</taxon>
        <taxon>Onygenales</taxon>
        <taxon>Ajellomycetaceae</taxon>
        <taxon>Histoplasma</taxon>
    </lineage>
</organism>
<evidence type="ECO:0000313" key="4">
    <source>
        <dbReference type="Proteomes" id="UP000008142"/>
    </source>
</evidence>
<feature type="compositionally biased region" description="Polar residues" evidence="1">
    <location>
        <begin position="79"/>
        <end position="107"/>
    </location>
</feature>
<feature type="compositionally biased region" description="Basic and acidic residues" evidence="1">
    <location>
        <begin position="140"/>
        <end position="153"/>
    </location>
</feature>
<dbReference type="Proteomes" id="UP000008142">
    <property type="component" value="Unassembled WGS sequence"/>
</dbReference>
<dbReference type="Proteomes" id="UP000663419">
    <property type="component" value="Chromosome 3"/>
</dbReference>
<evidence type="ECO:0000256" key="1">
    <source>
        <dbReference type="SAM" id="MobiDB-lite"/>
    </source>
</evidence>
<dbReference type="OrthoDB" id="2532734at2759"/>
<protein>
    <submittedName>
        <fullName evidence="2">Uncharacterized protein</fullName>
    </submittedName>
</protein>
<dbReference type="VEuPathDB" id="FungiDB:I7I53_02347"/>
<feature type="region of interest" description="Disordered" evidence="1">
    <location>
        <begin position="63"/>
        <end position="153"/>
    </location>
</feature>
<gene>
    <name evidence="2" type="ORF">HCEG_08321</name>
    <name evidence="3" type="ORF">I7I53_02347</name>
</gene>
<evidence type="ECO:0000313" key="2">
    <source>
        <dbReference type="EMBL" id="EGC49106.1"/>
    </source>
</evidence>
<proteinExistence type="predicted"/>
<dbReference type="EMBL" id="CP069104">
    <property type="protein sequence ID" value="QSS54706.1"/>
    <property type="molecule type" value="Genomic_DNA"/>
</dbReference>
<sequence>MYKSCCLPATPQTARLLDINHIHAFPSQRPKSVDYPVKGSTKLETAFLRPSLASPAILQPTQLSPSLTQSHPSCLARNMASQSNQGSQVGNDHTTTYQTRSQTQENAGPTAAGEQMKPDARYFVAKGPQIPKEGMPPTIPREEIEARMKELNK</sequence>
<feature type="compositionally biased region" description="Polar residues" evidence="1">
    <location>
        <begin position="63"/>
        <end position="72"/>
    </location>
</feature>
<reference evidence="4" key="1">
    <citation type="submission" date="2008-07" db="EMBL/GenBank/DDBJ databases">
        <title>Annotation of Ajellomyces capsulatus strain H88.</title>
        <authorList>
            <person name="Champion M."/>
            <person name="Cuomo C."/>
            <person name="Ma L.-J."/>
            <person name="Henn M.R."/>
            <person name="Sil A."/>
            <person name="Goldman B."/>
            <person name="Young S.K."/>
            <person name="Kodira C.D."/>
            <person name="Zeng Q."/>
            <person name="Koehrsen M."/>
            <person name="Alvarado L."/>
            <person name="Berlin A."/>
            <person name="Borenstein D."/>
            <person name="Chen Z."/>
            <person name="Engels R."/>
            <person name="Freedman E."/>
            <person name="Gellesch M."/>
            <person name="Goldberg J."/>
            <person name="Griggs A."/>
            <person name="Gujja S."/>
            <person name="Heiman D."/>
            <person name="Hepburn T."/>
            <person name="Howarth C."/>
            <person name="Jen D."/>
            <person name="Larson L."/>
            <person name="Lewis B."/>
            <person name="Mehta T."/>
            <person name="Park D."/>
            <person name="Pearson M."/>
            <person name="Roberts A."/>
            <person name="Saif S."/>
            <person name="Shea T."/>
            <person name="Shenoy N."/>
            <person name="Sisk P."/>
            <person name="Stolte C."/>
            <person name="Sykes S."/>
            <person name="Walk T."/>
            <person name="White J."/>
            <person name="Yandava C."/>
            <person name="Klein B."/>
            <person name="McEwen J.G."/>
            <person name="Puccia R."/>
            <person name="Goldman G.H."/>
            <person name="Felipe M.S."/>
            <person name="Nino-Vega G."/>
            <person name="San-Blas G."/>
            <person name="Taylor J."/>
            <person name="Mendoza L."/>
            <person name="Galagan J."/>
            <person name="Nusbaum C."/>
            <person name="Birren B."/>
        </authorList>
    </citation>
    <scope>NUCLEOTIDE SEQUENCE [LARGE SCALE GENOMIC DNA]</scope>
    <source>
        <strain evidence="4">H88</strain>
    </source>
</reference>
<dbReference type="AlphaFoldDB" id="F0UT79"/>
<accession>F0UT79</accession>